<organism evidence="2 3">
    <name type="scientific">Plectus sambesii</name>
    <dbReference type="NCBI Taxonomy" id="2011161"/>
    <lineage>
        <taxon>Eukaryota</taxon>
        <taxon>Metazoa</taxon>
        <taxon>Ecdysozoa</taxon>
        <taxon>Nematoda</taxon>
        <taxon>Chromadorea</taxon>
        <taxon>Plectida</taxon>
        <taxon>Plectina</taxon>
        <taxon>Plectoidea</taxon>
        <taxon>Plectidae</taxon>
        <taxon>Plectus</taxon>
    </lineage>
</organism>
<reference evidence="3" key="1">
    <citation type="submission" date="2022-11" db="UniProtKB">
        <authorList>
            <consortium name="WormBaseParasite"/>
        </authorList>
    </citation>
    <scope>IDENTIFICATION</scope>
</reference>
<dbReference type="InterPro" id="IPR050868">
    <property type="entry name" value="ELMO_domain-containing"/>
</dbReference>
<proteinExistence type="predicted"/>
<protein>
    <submittedName>
        <fullName evidence="3">ELMO domain-containing protein</fullName>
    </submittedName>
</protein>
<keyword evidence="2" id="KW-1185">Reference proteome</keyword>
<name>A0A914WJA0_9BILA</name>
<sequence length="313" mass="35439">MFNWDSVRRFAETVYIYVVRATFKWVLHVLTGRSEVERLLEAAVKSKNRATTVYGIENALLLSKSLALRQLPDSCPPEHVGSAVQLIVKSKAIDFGKRPSVSRPLALVVEQIVGYRRLIQLVEAARREKYDSIDGTHEAKLFQLWALLKPGVSLEKRITKQWQEIGFQGNDPATDFRGMGLLGLEQLVYLAHFEKAEAQMMLSLSHHPKLGFPFAIAGITMTSLSRELLNTGLLKNHFYNAVLGVPVLVDFHRVYCRIFSLFCAAWKRADPASVMEFNVVKEQFHQNLIAYLRKDNAKLDSACNISLIYDVST</sequence>
<dbReference type="PANTHER" id="PTHR12771:SF51">
    <property type="entry name" value="LD01482P"/>
    <property type="match status" value="1"/>
</dbReference>
<dbReference type="Pfam" id="PF04727">
    <property type="entry name" value="ELMO_CED12"/>
    <property type="match status" value="1"/>
</dbReference>
<dbReference type="GO" id="GO:0005096">
    <property type="term" value="F:GTPase activator activity"/>
    <property type="evidence" value="ECO:0007669"/>
    <property type="project" value="TreeGrafter"/>
</dbReference>
<dbReference type="PANTHER" id="PTHR12771">
    <property type="entry name" value="ENGULFMENT AND CELL MOTILITY"/>
    <property type="match status" value="1"/>
</dbReference>
<dbReference type="PROSITE" id="PS51335">
    <property type="entry name" value="ELMO"/>
    <property type="match status" value="1"/>
</dbReference>
<evidence type="ECO:0000313" key="2">
    <source>
        <dbReference type="Proteomes" id="UP000887566"/>
    </source>
</evidence>
<accession>A0A914WJA0</accession>
<dbReference type="WBParaSite" id="PSAMB.scaffold4412size14720.g24212.t1">
    <property type="protein sequence ID" value="PSAMB.scaffold4412size14720.g24212.t1"/>
    <property type="gene ID" value="PSAMB.scaffold4412size14720.g24212"/>
</dbReference>
<dbReference type="Proteomes" id="UP000887566">
    <property type="component" value="Unplaced"/>
</dbReference>
<dbReference type="AlphaFoldDB" id="A0A914WJA0"/>
<dbReference type="InterPro" id="IPR006816">
    <property type="entry name" value="ELMO_dom"/>
</dbReference>
<feature type="domain" description="ELMO" evidence="1">
    <location>
        <begin position="136"/>
        <end position="292"/>
    </location>
</feature>
<evidence type="ECO:0000259" key="1">
    <source>
        <dbReference type="PROSITE" id="PS51335"/>
    </source>
</evidence>
<evidence type="ECO:0000313" key="3">
    <source>
        <dbReference type="WBParaSite" id="PSAMB.scaffold4412size14720.g24212.t1"/>
    </source>
</evidence>